<reference evidence="1 2" key="1">
    <citation type="journal article" date="2022" name="Hortic Res">
        <title>A haplotype resolved chromosomal level avocado genome allows analysis of novel avocado genes.</title>
        <authorList>
            <person name="Nath O."/>
            <person name="Fletcher S.J."/>
            <person name="Hayward A."/>
            <person name="Shaw L.M."/>
            <person name="Masouleh A.K."/>
            <person name="Furtado A."/>
            <person name="Henry R.J."/>
            <person name="Mitter N."/>
        </authorList>
    </citation>
    <scope>NUCLEOTIDE SEQUENCE [LARGE SCALE GENOMIC DNA]</scope>
    <source>
        <strain evidence="2">cv. Hass</strain>
    </source>
</reference>
<evidence type="ECO:0000313" key="1">
    <source>
        <dbReference type="EMBL" id="KAJ8615432.1"/>
    </source>
</evidence>
<comment type="caution">
    <text evidence="1">The sequence shown here is derived from an EMBL/GenBank/DDBJ whole genome shotgun (WGS) entry which is preliminary data.</text>
</comment>
<keyword evidence="2" id="KW-1185">Reference proteome</keyword>
<sequence>MQQPLPTPFVTMEPAAKKCKANAKAIAAFESTSQLTPKDTLKIFKPFTTKQLLEILQDAAILHHDVLDAVWNIANRDHFINPNQLQ</sequence>
<protein>
    <submittedName>
        <fullName evidence="1">Uncharacterized protein</fullName>
    </submittedName>
</protein>
<name>A0ACC2K2V3_PERAE</name>
<organism evidence="1 2">
    <name type="scientific">Persea americana</name>
    <name type="common">Avocado</name>
    <dbReference type="NCBI Taxonomy" id="3435"/>
    <lineage>
        <taxon>Eukaryota</taxon>
        <taxon>Viridiplantae</taxon>
        <taxon>Streptophyta</taxon>
        <taxon>Embryophyta</taxon>
        <taxon>Tracheophyta</taxon>
        <taxon>Spermatophyta</taxon>
        <taxon>Magnoliopsida</taxon>
        <taxon>Magnoliidae</taxon>
        <taxon>Laurales</taxon>
        <taxon>Lauraceae</taxon>
        <taxon>Persea</taxon>
    </lineage>
</organism>
<dbReference type="Proteomes" id="UP001234297">
    <property type="component" value="Chromosome 12"/>
</dbReference>
<proteinExistence type="predicted"/>
<gene>
    <name evidence="1" type="ORF">MRB53_034804</name>
</gene>
<evidence type="ECO:0000313" key="2">
    <source>
        <dbReference type="Proteomes" id="UP001234297"/>
    </source>
</evidence>
<accession>A0ACC2K2V3</accession>
<dbReference type="EMBL" id="CM056820">
    <property type="protein sequence ID" value="KAJ8615432.1"/>
    <property type="molecule type" value="Genomic_DNA"/>
</dbReference>